<reference evidence="2 3" key="1">
    <citation type="submission" date="2020-03" db="EMBL/GenBank/DDBJ databases">
        <title>Genomic Encyclopedia of Type Strains, Phase IV (KMG-IV): sequencing the most valuable type-strain genomes for metagenomic binning, comparative biology and taxonomic classification.</title>
        <authorList>
            <person name="Goeker M."/>
        </authorList>
    </citation>
    <scope>NUCLEOTIDE SEQUENCE [LARGE SCALE GENOMIC DNA]</scope>
    <source>
        <strain evidence="2 3">DSM 4733</strain>
    </source>
</reference>
<protein>
    <submittedName>
        <fullName evidence="2">Uncharacterized protein</fullName>
    </submittedName>
</protein>
<keyword evidence="1" id="KW-1133">Transmembrane helix</keyword>
<keyword evidence="3" id="KW-1185">Reference proteome</keyword>
<feature type="transmembrane region" description="Helical" evidence="1">
    <location>
        <begin position="76"/>
        <end position="101"/>
    </location>
</feature>
<sequence>MKGRLTRYHRVAALAEAPTPARRLVAACTAGALAFLITFLLLGALWGARELVLLCASAAFGIAAAAAAGKTRRGLAVVYGVLGALWLLAEILALALGSIAAGLG</sequence>
<proteinExistence type="predicted"/>
<dbReference type="AlphaFoldDB" id="A0A7X5UYB9"/>
<evidence type="ECO:0000256" key="1">
    <source>
        <dbReference type="SAM" id="Phobius"/>
    </source>
</evidence>
<comment type="caution">
    <text evidence="2">The sequence shown here is derived from an EMBL/GenBank/DDBJ whole genome shotgun (WGS) entry which is preliminary data.</text>
</comment>
<gene>
    <name evidence="2" type="ORF">FHR20_001081</name>
</gene>
<organism evidence="2 3">
    <name type="scientific">Sphingomonas leidyi</name>
    <dbReference type="NCBI Taxonomy" id="68569"/>
    <lineage>
        <taxon>Bacteria</taxon>
        <taxon>Pseudomonadati</taxon>
        <taxon>Pseudomonadota</taxon>
        <taxon>Alphaproteobacteria</taxon>
        <taxon>Sphingomonadales</taxon>
        <taxon>Sphingomonadaceae</taxon>
        <taxon>Sphingomonas</taxon>
    </lineage>
</organism>
<dbReference type="Proteomes" id="UP000564677">
    <property type="component" value="Unassembled WGS sequence"/>
</dbReference>
<feature type="transmembrane region" description="Helical" evidence="1">
    <location>
        <begin position="24"/>
        <end position="45"/>
    </location>
</feature>
<dbReference type="EMBL" id="JAASQV010000001">
    <property type="protein sequence ID" value="NIJ64150.1"/>
    <property type="molecule type" value="Genomic_DNA"/>
</dbReference>
<evidence type="ECO:0000313" key="3">
    <source>
        <dbReference type="Proteomes" id="UP000564677"/>
    </source>
</evidence>
<accession>A0A7X5UYB9</accession>
<dbReference type="RefSeq" id="WP_208413410.1">
    <property type="nucleotide sequence ID" value="NZ_CP170557.1"/>
</dbReference>
<keyword evidence="1" id="KW-0472">Membrane</keyword>
<keyword evidence="1" id="KW-0812">Transmembrane</keyword>
<evidence type="ECO:0000313" key="2">
    <source>
        <dbReference type="EMBL" id="NIJ64150.1"/>
    </source>
</evidence>
<name>A0A7X5UYB9_9SPHN</name>
<feature type="transmembrane region" description="Helical" evidence="1">
    <location>
        <begin position="51"/>
        <end position="69"/>
    </location>
</feature>